<dbReference type="Proteomes" id="UP000250235">
    <property type="component" value="Unassembled WGS sequence"/>
</dbReference>
<dbReference type="SUPFAM" id="SSF57850">
    <property type="entry name" value="RING/U-box"/>
    <property type="match status" value="1"/>
</dbReference>
<organism evidence="3 4">
    <name type="scientific">Dorcoceras hygrometricum</name>
    <dbReference type="NCBI Taxonomy" id="472368"/>
    <lineage>
        <taxon>Eukaryota</taxon>
        <taxon>Viridiplantae</taxon>
        <taxon>Streptophyta</taxon>
        <taxon>Embryophyta</taxon>
        <taxon>Tracheophyta</taxon>
        <taxon>Spermatophyta</taxon>
        <taxon>Magnoliopsida</taxon>
        <taxon>eudicotyledons</taxon>
        <taxon>Gunneridae</taxon>
        <taxon>Pentapetalae</taxon>
        <taxon>asterids</taxon>
        <taxon>lamiids</taxon>
        <taxon>Lamiales</taxon>
        <taxon>Gesneriaceae</taxon>
        <taxon>Didymocarpoideae</taxon>
        <taxon>Trichosporeae</taxon>
        <taxon>Loxocarpinae</taxon>
        <taxon>Dorcoceras</taxon>
    </lineage>
</organism>
<dbReference type="InterPro" id="IPR044249">
    <property type="entry name" value="XERICO-like"/>
</dbReference>
<gene>
    <name evidence="3" type="ORF">F511_40785</name>
</gene>
<feature type="domain" description="RING-type" evidence="2">
    <location>
        <begin position="76"/>
        <end position="118"/>
    </location>
</feature>
<sequence length="122" mass="14119">MGLSNFSTPSEGILPLLVLNAVMSVHVVRNVMRTFLQVFGAAAEDEYSDDDSVAKRVSGKRWRNRGGDNNWAVMECCVCLRRFKENERVSELCCNHLFHRCCLEKWFDNDKRTCPLCRRFVI</sequence>
<evidence type="ECO:0000313" key="3">
    <source>
        <dbReference type="EMBL" id="KZV49240.1"/>
    </source>
</evidence>
<proteinExistence type="predicted"/>
<evidence type="ECO:0000313" key="4">
    <source>
        <dbReference type="Proteomes" id="UP000250235"/>
    </source>
</evidence>
<reference evidence="3 4" key="1">
    <citation type="journal article" date="2015" name="Proc. Natl. Acad. Sci. U.S.A.">
        <title>The resurrection genome of Boea hygrometrica: A blueprint for survival of dehydration.</title>
        <authorList>
            <person name="Xiao L."/>
            <person name="Yang G."/>
            <person name="Zhang L."/>
            <person name="Yang X."/>
            <person name="Zhao S."/>
            <person name="Ji Z."/>
            <person name="Zhou Q."/>
            <person name="Hu M."/>
            <person name="Wang Y."/>
            <person name="Chen M."/>
            <person name="Xu Y."/>
            <person name="Jin H."/>
            <person name="Xiao X."/>
            <person name="Hu G."/>
            <person name="Bao F."/>
            <person name="Hu Y."/>
            <person name="Wan P."/>
            <person name="Li L."/>
            <person name="Deng X."/>
            <person name="Kuang T."/>
            <person name="Xiang C."/>
            <person name="Zhu J.K."/>
            <person name="Oliver M.J."/>
            <person name="He Y."/>
        </authorList>
    </citation>
    <scope>NUCLEOTIDE SEQUENCE [LARGE SCALE GENOMIC DNA]</scope>
    <source>
        <strain evidence="4">cv. XS01</strain>
    </source>
</reference>
<dbReference type="AlphaFoldDB" id="A0A2Z7CQ88"/>
<dbReference type="InterPro" id="IPR013083">
    <property type="entry name" value="Znf_RING/FYVE/PHD"/>
</dbReference>
<evidence type="ECO:0000256" key="1">
    <source>
        <dbReference type="PROSITE-ProRule" id="PRU00175"/>
    </source>
</evidence>
<dbReference type="OrthoDB" id="8062037at2759"/>
<dbReference type="PANTHER" id="PTHR47258">
    <property type="match status" value="1"/>
</dbReference>
<keyword evidence="1" id="KW-0863">Zinc-finger</keyword>
<dbReference type="InterPro" id="IPR001841">
    <property type="entry name" value="Znf_RING"/>
</dbReference>
<dbReference type="EMBL" id="KQ993135">
    <property type="protein sequence ID" value="KZV49240.1"/>
    <property type="molecule type" value="Genomic_DNA"/>
</dbReference>
<evidence type="ECO:0000259" key="2">
    <source>
        <dbReference type="PROSITE" id="PS50089"/>
    </source>
</evidence>
<dbReference type="SMART" id="SM00184">
    <property type="entry name" value="RING"/>
    <property type="match status" value="1"/>
</dbReference>
<dbReference type="PROSITE" id="PS50089">
    <property type="entry name" value="ZF_RING_2"/>
    <property type="match status" value="1"/>
</dbReference>
<dbReference type="PANTHER" id="PTHR47258:SF3">
    <property type="entry name" value="F21J9.24-RELATED"/>
    <property type="match status" value="1"/>
</dbReference>
<accession>A0A2Z7CQ88</accession>
<dbReference type="Pfam" id="PF13639">
    <property type="entry name" value="zf-RING_2"/>
    <property type="match status" value="1"/>
</dbReference>
<keyword evidence="1" id="KW-0479">Metal-binding</keyword>
<protein>
    <recommendedName>
        <fullName evidence="2">RING-type domain-containing protein</fullName>
    </recommendedName>
</protein>
<keyword evidence="4" id="KW-1185">Reference proteome</keyword>
<name>A0A2Z7CQ88_9LAMI</name>
<keyword evidence="1" id="KW-0862">Zinc</keyword>
<dbReference type="GO" id="GO:0008270">
    <property type="term" value="F:zinc ion binding"/>
    <property type="evidence" value="ECO:0007669"/>
    <property type="project" value="UniProtKB-KW"/>
</dbReference>
<dbReference type="Gene3D" id="3.30.40.10">
    <property type="entry name" value="Zinc/RING finger domain, C3HC4 (zinc finger)"/>
    <property type="match status" value="1"/>
</dbReference>